<feature type="transmembrane region" description="Helical" evidence="7">
    <location>
        <begin position="381"/>
        <end position="401"/>
    </location>
</feature>
<dbReference type="Pfam" id="PF00528">
    <property type="entry name" value="BPD_transp_1"/>
    <property type="match status" value="1"/>
</dbReference>
<evidence type="ECO:0000313" key="9">
    <source>
        <dbReference type="EMBL" id="MBC5629467.1"/>
    </source>
</evidence>
<protein>
    <submittedName>
        <fullName evidence="9">ABC transporter permease</fullName>
    </submittedName>
</protein>
<evidence type="ECO:0000256" key="4">
    <source>
        <dbReference type="ARBA" id="ARBA00022692"/>
    </source>
</evidence>
<feature type="domain" description="ABC transmembrane type-1" evidence="8">
    <location>
        <begin position="206"/>
        <end position="402"/>
    </location>
</feature>
<dbReference type="InterPro" id="IPR050366">
    <property type="entry name" value="BP-dependent_transpt_permease"/>
</dbReference>
<reference evidence="9 10" key="1">
    <citation type="submission" date="2020-08" db="EMBL/GenBank/DDBJ databases">
        <title>Genome public.</title>
        <authorList>
            <person name="Liu C."/>
            <person name="Sun Q."/>
        </authorList>
    </citation>
    <scope>NUCLEOTIDE SEQUENCE [LARGE SCALE GENOMIC DNA]</scope>
    <source>
        <strain evidence="9 10">NSJ-6</strain>
    </source>
</reference>
<dbReference type="Gene3D" id="1.10.3720.10">
    <property type="entry name" value="MetI-like"/>
    <property type="match status" value="1"/>
</dbReference>
<feature type="transmembrane region" description="Helical" evidence="7">
    <location>
        <begin position="268"/>
        <end position="286"/>
    </location>
</feature>
<keyword evidence="2 7" id="KW-0813">Transport</keyword>
<proteinExistence type="inferred from homology"/>
<sequence>MRSRLKQVFHDKKFLLGFIIFILILLTTIIYPLLVTYNPLEMVGGLFYKPGTYVSITDAVESKNYQLNVDTKGGRLESKLSLEDRAEMATWLEKFGGISIDEIDVTDAEALVKLWNKHYDSKNPQEGLISAKKKYYVRLDIKIDGILEESELILAKLDETSGELVQDSKVTSTDFVNINDIANQRTFVLGTDNFGRDVLTELVHATRTSLKIGLIAGLIATFIGLILGLLSGYVGGLLDDIIMFITNLFTVIPSFIILILISYSVGQSARGVTVVASIIGLTSWTWTTRSVRSQVISLRNRDHVNLSKLSGHSLFRIILTDILPYVASYVVMALILQISSGILAEAQLSMLGLGPATTKVTTLGLMMNWAMQYKAPLSNAWWAFLPVILSIALITFSLNLMNTGLDQVFNPQLRE</sequence>
<keyword evidence="6 7" id="KW-0472">Membrane</keyword>
<keyword evidence="10" id="KW-1185">Reference proteome</keyword>
<feature type="transmembrane region" description="Helical" evidence="7">
    <location>
        <begin position="14"/>
        <end position="34"/>
    </location>
</feature>
<feature type="transmembrane region" description="Helical" evidence="7">
    <location>
        <begin position="212"/>
        <end position="235"/>
    </location>
</feature>
<evidence type="ECO:0000256" key="5">
    <source>
        <dbReference type="ARBA" id="ARBA00022989"/>
    </source>
</evidence>
<keyword evidence="5 7" id="KW-1133">Transmembrane helix</keyword>
<name>A0ABR7DDP2_9CLOT</name>
<keyword evidence="3" id="KW-1003">Cell membrane</keyword>
<comment type="caution">
    <text evidence="9">The sequence shown here is derived from an EMBL/GenBank/DDBJ whole genome shotgun (WGS) entry which is preliminary data.</text>
</comment>
<feature type="transmembrane region" description="Helical" evidence="7">
    <location>
        <begin position="314"/>
        <end position="336"/>
    </location>
</feature>
<evidence type="ECO:0000256" key="3">
    <source>
        <dbReference type="ARBA" id="ARBA00022475"/>
    </source>
</evidence>
<comment type="subcellular location">
    <subcellularLocation>
        <location evidence="1 7">Cell membrane</location>
        <topology evidence="1 7">Multi-pass membrane protein</topology>
    </subcellularLocation>
</comment>
<evidence type="ECO:0000256" key="6">
    <source>
        <dbReference type="ARBA" id="ARBA00023136"/>
    </source>
</evidence>
<evidence type="ECO:0000259" key="8">
    <source>
        <dbReference type="PROSITE" id="PS50928"/>
    </source>
</evidence>
<evidence type="ECO:0000256" key="7">
    <source>
        <dbReference type="RuleBase" id="RU363032"/>
    </source>
</evidence>
<dbReference type="InterPro" id="IPR000515">
    <property type="entry name" value="MetI-like"/>
</dbReference>
<evidence type="ECO:0000256" key="1">
    <source>
        <dbReference type="ARBA" id="ARBA00004651"/>
    </source>
</evidence>
<dbReference type="RefSeq" id="WP_186860165.1">
    <property type="nucleotide sequence ID" value="NZ_JACOOO010000023.1"/>
</dbReference>
<dbReference type="PROSITE" id="PS50928">
    <property type="entry name" value="ABC_TM1"/>
    <property type="match status" value="1"/>
</dbReference>
<keyword evidence="4 7" id="KW-0812">Transmembrane</keyword>
<dbReference type="EMBL" id="JACOOO010000023">
    <property type="protein sequence ID" value="MBC5629467.1"/>
    <property type="molecule type" value="Genomic_DNA"/>
</dbReference>
<dbReference type="CDD" id="cd06261">
    <property type="entry name" value="TM_PBP2"/>
    <property type="match status" value="1"/>
</dbReference>
<dbReference type="InterPro" id="IPR035906">
    <property type="entry name" value="MetI-like_sf"/>
</dbReference>
<gene>
    <name evidence="9" type="ORF">H8S20_11255</name>
</gene>
<evidence type="ECO:0000256" key="2">
    <source>
        <dbReference type="ARBA" id="ARBA00022448"/>
    </source>
</evidence>
<accession>A0ABR7DDP2</accession>
<feature type="transmembrane region" description="Helical" evidence="7">
    <location>
        <begin position="241"/>
        <end position="261"/>
    </location>
</feature>
<organism evidence="9 10">
    <name type="scientific">Clostridium hominis</name>
    <dbReference type="NCBI Taxonomy" id="2763036"/>
    <lineage>
        <taxon>Bacteria</taxon>
        <taxon>Bacillati</taxon>
        <taxon>Bacillota</taxon>
        <taxon>Clostridia</taxon>
        <taxon>Eubacteriales</taxon>
        <taxon>Clostridiaceae</taxon>
        <taxon>Clostridium</taxon>
    </lineage>
</organism>
<dbReference type="SUPFAM" id="SSF161098">
    <property type="entry name" value="MetI-like"/>
    <property type="match status" value="1"/>
</dbReference>
<comment type="similarity">
    <text evidence="7">Belongs to the binding-protein-dependent transport system permease family.</text>
</comment>
<dbReference type="PANTHER" id="PTHR43386">
    <property type="entry name" value="OLIGOPEPTIDE TRANSPORT SYSTEM PERMEASE PROTEIN APPC"/>
    <property type="match status" value="1"/>
</dbReference>
<evidence type="ECO:0000313" key="10">
    <source>
        <dbReference type="Proteomes" id="UP000596929"/>
    </source>
</evidence>
<dbReference type="Proteomes" id="UP000596929">
    <property type="component" value="Unassembled WGS sequence"/>
</dbReference>
<dbReference type="PANTHER" id="PTHR43386:SF1">
    <property type="entry name" value="D,D-DIPEPTIDE TRANSPORT SYSTEM PERMEASE PROTEIN DDPC-RELATED"/>
    <property type="match status" value="1"/>
</dbReference>
<feature type="transmembrane region" description="Helical" evidence="7">
    <location>
        <begin position="348"/>
        <end position="369"/>
    </location>
</feature>